<evidence type="ECO:0000313" key="2">
    <source>
        <dbReference type="Proteomes" id="UP001642484"/>
    </source>
</evidence>
<dbReference type="EMBL" id="CAXAMN010028306">
    <property type="protein sequence ID" value="CAK9116055.1"/>
    <property type="molecule type" value="Genomic_DNA"/>
</dbReference>
<protein>
    <submittedName>
        <fullName evidence="1">Uncharacterized protein</fullName>
    </submittedName>
</protein>
<reference evidence="1 2" key="1">
    <citation type="submission" date="2024-02" db="EMBL/GenBank/DDBJ databases">
        <authorList>
            <person name="Chen Y."/>
            <person name="Shah S."/>
            <person name="Dougan E. K."/>
            <person name="Thang M."/>
            <person name="Chan C."/>
        </authorList>
    </citation>
    <scope>NUCLEOTIDE SEQUENCE [LARGE SCALE GENOMIC DNA]</scope>
</reference>
<comment type="caution">
    <text evidence="1">The sequence shown here is derived from an EMBL/GenBank/DDBJ whole genome shotgun (WGS) entry which is preliminary data.</text>
</comment>
<sequence length="167" mass="17265">MDKQGVTRSVCGVESVPPAFYSIVSLTRLRRGPGDLQAQFLPPPRLRGPVGSMAPLGYQPGRLMAHLVTSFVEPGKAEGAGMAMKPDPVADSLPLDIHVIIKKASGGIGGVQVTKPSAVGGLNPEVAAVAAGAPKAAKAAMCTLAPRYVLPQHGGRRRPNVSLAQFL</sequence>
<dbReference type="Proteomes" id="UP001642484">
    <property type="component" value="Unassembled WGS sequence"/>
</dbReference>
<keyword evidence="2" id="KW-1185">Reference proteome</keyword>
<name>A0ABP0SV56_9DINO</name>
<gene>
    <name evidence="1" type="ORF">CCMP2556_LOCUS53751</name>
</gene>
<organism evidence="1 2">
    <name type="scientific">Durusdinium trenchii</name>
    <dbReference type="NCBI Taxonomy" id="1381693"/>
    <lineage>
        <taxon>Eukaryota</taxon>
        <taxon>Sar</taxon>
        <taxon>Alveolata</taxon>
        <taxon>Dinophyceae</taxon>
        <taxon>Suessiales</taxon>
        <taxon>Symbiodiniaceae</taxon>
        <taxon>Durusdinium</taxon>
    </lineage>
</organism>
<proteinExistence type="predicted"/>
<evidence type="ECO:0000313" key="1">
    <source>
        <dbReference type="EMBL" id="CAK9116055.1"/>
    </source>
</evidence>
<accession>A0ABP0SV56</accession>